<evidence type="ECO:0000259" key="6">
    <source>
        <dbReference type="SMART" id="SM00277"/>
    </source>
</evidence>
<reference evidence="8" key="1">
    <citation type="submission" date="2022-11" db="UniProtKB">
        <authorList>
            <consortium name="WormBaseParasite"/>
        </authorList>
    </citation>
    <scope>IDENTIFICATION</scope>
</reference>
<comment type="similarity">
    <text evidence="2">Belongs to the granulin family.</text>
</comment>
<evidence type="ECO:0000313" key="7">
    <source>
        <dbReference type="Proteomes" id="UP000887566"/>
    </source>
</evidence>
<dbReference type="PANTHER" id="PTHR12274:SF3">
    <property type="entry name" value="PROGRANULIN"/>
    <property type="match status" value="1"/>
</dbReference>
<dbReference type="WBParaSite" id="PSAMB.scaffold2074size25594.g16228.t1">
    <property type="protein sequence ID" value="PSAMB.scaffold2074size25594.g16228.t1"/>
    <property type="gene ID" value="PSAMB.scaffold2074size25594.g16228"/>
</dbReference>
<dbReference type="Proteomes" id="UP000887566">
    <property type="component" value="Unplaced"/>
</dbReference>
<dbReference type="PANTHER" id="PTHR12274">
    <property type="entry name" value="GRANULIN"/>
    <property type="match status" value="1"/>
</dbReference>
<dbReference type="SUPFAM" id="SSF57277">
    <property type="entry name" value="Granulin repeat"/>
    <property type="match status" value="1"/>
</dbReference>
<keyword evidence="4" id="KW-1015">Disulfide bond</keyword>
<comment type="subcellular location">
    <subcellularLocation>
        <location evidence="1">Secreted</location>
    </subcellularLocation>
</comment>
<name>A0A914VK66_9BILA</name>
<evidence type="ECO:0000256" key="3">
    <source>
        <dbReference type="ARBA" id="ARBA00022525"/>
    </source>
</evidence>
<keyword evidence="5" id="KW-0732">Signal</keyword>
<dbReference type="Gene3D" id="2.10.25.160">
    <property type="entry name" value="Granulin"/>
    <property type="match status" value="1"/>
</dbReference>
<protein>
    <submittedName>
        <fullName evidence="8">Granulins domain-containing protein</fullName>
    </submittedName>
</protein>
<evidence type="ECO:0000256" key="1">
    <source>
        <dbReference type="ARBA" id="ARBA00004613"/>
    </source>
</evidence>
<dbReference type="InterPro" id="IPR037277">
    <property type="entry name" value="Granulin_sf"/>
</dbReference>
<proteinExistence type="inferred from homology"/>
<dbReference type="InterPro" id="IPR039036">
    <property type="entry name" value="Granulin_fam"/>
</dbReference>
<keyword evidence="3" id="KW-0964">Secreted</keyword>
<dbReference type="GO" id="GO:0005576">
    <property type="term" value="C:extracellular region"/>
    <property type="evidence" value="ECO:0007669"/>
    <property type="project" value="UniProtKB-SubCell"/>
</dbReference>
<evidence type="ECO:0000256" key="2">
    <source>
        <dbReference type="ARBA" id="ARBA00010093"/>
    </source>
</evidence>
<evidence type="ECO:0000256" key="4">
    <source>
        <dbReference type="ARBA" id="ARBA00023157"/>
    </source>
</evidence>
<evidence type="ECO:0000313" key="8">
    <source>
        <dbReference type="WBParaSite" id="PSAMB.scaffold2074size25594.g16228.t1"/>
    </source>
</evidence>
<dbReference type="SMART" id="SM00277">
    <property type="entry name" value="GRAN"/>
    <property type="match status" value="1"/>
</dbReference>
<keyword evidence="7" id="KW-1185">Reference proteome</keyword>
<evidence type="ECO:0000256" key="5">
    <source>
        <dbReference type="SAM" id="SignalP"/>
    </source>
</evidence>
<feature type="domain" description="Granulins" evidence="6">
    <location>
        <begin position="25"/>
        <end position="77"/>
    </location>
</feature>
<dbReference type="InterPro" id="IPR000118">
    <property type="entry name" value="Granulin"/>
</dbReference>
<accession>A0A914VK66</accession>
<sequence>MPQPSLCAAVFLFSFIVIFVACDLCPDGVTYCPTHNTCCPLDTVQHGCCPFANAVCCPEHRSCCPQGQMCDDTGFDCVAGRFKFPATALLRASQVADLNLTRPQH</sequence>
<organism evidence="7 8">
    <name type="scientific">Plectus sambesii</name>
    <dbReference type="NCBI Taxonomy" id="2011161"/>
    <lineage>
        <taxon>Eukaryota</taxon>
        <taxon>Metazoa</taxon>
        <taxon>Ecdysozoa</taxon>
        <taxon>Nematoda</taxon>
        <taxon>Chromadorea</taxon>
        <taxon>Plectida</taxon>
        <taxon>Plectina</taxon>
        <taxon>Plectoidea</taxon>
        <taxon>Plectidae</taxon>
        <taxon>Plectus</taxon>
    </lineage>
</organism>
<dbReference type="AlphaFoldDB" id="A0A914VK66"/>
<dbReference type="Pfam" id="PF00396">
    <property type="entry name" value="Granulin"/>
    <property type="match status" value="1"/>
</dbReference>
<feature type="signal peptide" evidence="5">
    <location>
        <begin position="1"/>
        <end position="22"/>
    </location>
</feature>
<feature type="chain" id="PRO_5037448564" evidence="5">
    <location>
        <begin position="23"/>
        <end position="105"/>
    </location>
</feature>